<feature type="non-terminal residue" evidence="2">
    <location>
        <position position="1"/>
    </location>
</feature>
<sequence>GSVEVGQASTEAIVVSSILIIFSDLILTQLLLT</sequence>
<dbReference type="InterPro" id="IPR030802">
    <property type="entry name" value="Permease_MalE"/>
</dbReference>
<accession>A0A3B0U5X2</accession>
<dbReference type="EMBL" id="UOET01000020">
    <property type="protein sequence ID" value="VAW26315.1"/>
    <property type="molecule type" value="Genomic_DNA"/>
</dbReference>
<evidence type="ECO:0000313" key="2">
    <source>
        <dbReference type="EMBL" id="VAW26315.1"/>
    </source>
</evidence>
<name>A0A3B0U5X2_9ZZZZ</name>
<keyword evidence="1" id="KW-0812">Transmembrane</keyword>
<organism evidence="2">
    <name type="scientific">hydrothermal vent metagenome</name>
    <dbReference type="NCBI Taxonomy" id="652676"/>
    <lineage>
        <taxon>unclassified sequences</taxon>
        <taxon>metagenomes</taxon>
        <taxon>ecological metagenomes</taxon>
    </lineage>
</organism>
<evidence type="ECO:0000256" key="1">
    <source>
        <dbReference type="SAM" id="Phobius"/>
    </source>
</evidence>
<protein>
    <recommendedName>
        <fullName evidence="3">ABC transporter permease</fullName>
    </recommendedName>
</protein>
<keyword evidence="1" id="KW-0472">Membrane</keyword>
<dbReference type="Pfam" id="PF02405">
    <property type="entry name" value="MlaE"/>
    <property type="match status" value="1"/>
</dbReference>
<reference evidence="2" key="1">
    <citation type="submission" date="2018-06" db="EMBL/GenBank/DDBJ databases">
        <authorList>
            <person name="Zhirakovskaya E."/>
        </authorList>
    </citation>
    <scope>NUCLEOTIDE SEQUENCE</scope>
</reference>
<dbReference type="AlphaFoldDB" id="A0A3B0U5X2"/>
<dbReference type="GO" id="GO:0043190">
    <property type="term" value="C:ATP-binding cassette (ABC) transporter complex"/>
    <property type="evidence" value="ECO:0007669"/>
    <property type="project" value="InterPro"/>
</dbReference>
<proteinExistence type="predicted"/>
<keyword evidence="1" id="KW-1133">Transmembrane helix</keyword>
<gene>
    <name evidence="2" type="ORF">MNBD_BACTEROID07-1639</name>
</gene>
<feature type="transmembrane region" description="Helical" evidence="1">
    <location>
        <begin position="12"/>
        <end position="32"/>
    </location>
</feature>
<evidence type="ECO:0008006" key="3">
    <source>
        <dbReference type="Google" id="ProtNLM"/>
    </source>
</evidence>